<evidence type="ECO:0000313" key="2">
    <source>
        <dbReference type="EMBL" id="BAN35758.1"/>
    </source>
</evidence>
<keyword evidence="1" id="KW-0732">Signal</keyword>
<dbReference type="KEGG" id="sdr:SCD_n01947"/>
<keyword evidence="3" id="KW-1185">Reference proteome</keyword>
<dbReference type="AlphaFoldDB" id="S6ACQ4"/>
<reference evidence="2 3" key="1">
    <citation type="journal article" date="2012" name="Appl. Environ. Microbiol.">
        <title>Draft genome sequence of a psychrotolerant sulfur-oxidizing bacterium, Sulfuricella denitrificans skB26, and proteomic insights into cold adaptation.</title>
        <authorList>
            <person name="Watanabe T."/>
            <person name="Kojima H."/>
            <person name="Fukui M."/>
        </authorList>
    </citation>
    <scope>NUCLEOTIDE SEQUENCE [LARGE SCALE GENOMIC DNA]</scope>
    <source>
        <strain evidence="3">skB26</strain>
    </source>
</reference>
<dbReference type="HOGENOM" id="CLU_2262399_0_0_4"/>
<sequence>MRQGVRVAAEVIAILFSVGASAASLAEKFQPDAPYYFESFDPAMKPWDPGQDLNFEEVFKNYAYYEIIFDKSGQEITVNHYIQNRKERSNRFLIRPDRALEAK</sequence>
<proteinExistence type="predicted"/>
<dbReference type="Proteomes" id="UP000015559">
    <property type="component" value="Chromosome"/>
</dbReference>
<dbReference type="STRING" id="1163617.SCD_n01947"/>
<dbReference type="OrthoDB" id="9835967at2"/>
<accession>S6ACQ4</accession>
<gene>
    <name evidence="2" type="ORF">SCD_n01947</name>
</gene>
<dbReference type="RefSeq" id="WP_009204952.1">
    <property type="nucleotide sequence ID" value="NC_022357.1"/>
</dbReference>
<name>S6ACQ4_SULDS</name>
<feature type="signal peptide" evidence="1">
    <location>
        <begin position="1"/>
        <end position="22"/>
    </location>
</feature>
<evidence type="ECO:0000313" key="3">
    <source>
        <dbReference type="Proteomes" id="UP000015559"/>
    </source>
</evidence>
<protein>
    <submittedName>
        <fullName evidence="2">Uncharacterized protein</fullName>
    </submittedName>
</protein>
<dbReference type="EMBL" id="AP013066">
    <property type="protein sequence ID" value="BAN35758.1"/>
    <property type="molecule type" value="Genomic_DNA"/>
</dbReference>
<evidence type="ECO:0000256" key="1">
    <source>
        <dbReference type="SAM" id="SignalP"/>
    </source>
</evidence>
<feature type="chain" id="PRO_5004545882" evidence="1">
    <location>
        <begin position="23"/>
        <end position="103"/>
    </location>
</feature>
<organism evidence="2 3">
    <name type="scientific">Sulfuricella denitrificans (strain DSM 22764 / NBRC 105220 / skB26)</name>
    <dbReference type="NCBI Taxonomy" id="1163617"/>
    <lineage>
        <taxon>Bacteria</taxon>
        <taxon>Pseudomonadati</taxon>
        <taxon>Pseudomonadota</taxon>
        <taxon>Betaproteobacteria</taxon>
        <taxon>Nitrosomonadales</taxon>
        <taxon>Sulfuricellaceae</taxon>
        <taxon>Sulfuricella</taxon>
    </lineage>
</organism>